<feature type="region of interest" description="Disordered" evidence="1">
    <location>
        <begin position="1"/>
        <end position="113"/>
    </location>
</feature>
<comment type="caution">
    <text evidence="2">The sequence shown here is derived from an EMBL/GenBank/DDBJ whole genome shotgun (WGS) entry which is preliminary data.</text>
</comment>
<feature type="region of interest" description="Disordered" evidence="1">
    <location>
        <begin position="242"/>
        <end position="369"/>
    </location>
</feature>
<dbReference type="AlphaFoldDB" id="A0A409VER0"/>
<dbReference type="Proteomes" id="UP000284706">
    <property type="component" value="Unassembled WGS sequence"/>
</dbReference>
<evidence type="ECO:0000313" key="2">
    <source>
        <dbReference type="EMBL" id="PPQ64800.1"/>
    </source>
</evidence>
<dbReference type="EMBL" id="NHYE01005662">
    <property type="protein sequence ID" value="PPQ64800.1"/>
    <property type="molecule type" value="Genomic_DNA"/>
</dbReference>
<feature type="compositionally biased region" description="Low complexity" evidence="1">
    <location>
        <begin position="192"/>
        <end position="210"/>
    </location>
</feature>
<proteinExistence type="predicted"/>
<feature type="compositionally biased region" description="Pro residues" evidence="1">
    <location>
        <begin position="182"/>
        <end position="191"/>
    </location>
</feature>
<name>A0A409VER0_9AGAR</name>
<feature type="compositionally biased region" description="Acidic residues" evidence="1">
    <location>
        <begin position="48"/>
        <end position="59"/>
    </location>
</feature>
<feature type="compositionally biased region" description="Low complexity" evidence="1">
    <location>
        <begin position="30"/>
        <end position="42"/>
    </location>
</feature>
<feature type="compositionally biased region" description="Polar residues" evidence="1">
    <location>
        <begin position="144"/>
        <end position="156"/>
    </location>
</feature>
<accession>A0A409VER0</accession>
<feature type="compositionally biased region" description="Low complexity" evidence="1">
    <location>
        <begin position="1"/>
        <end position="18"/>
    </location>
</feature>
<gene>
    <name evidence="2" type="ORF">CVT26_002632</name>
</gene>
<sequence>MAPSSSAPFSSSSKSPRSPSDRTSARPGASSWSTSYSRTSSTRTERSFDDEEEEGYEEDLTYRNKQAVAGPSSSPYDPRLARPIASPLAPGPGAGEMARWQAPPPNNAMAPYPYDNRIQSAPIVGQNQALYQNTYAPAPHISNRDTGNTNTSQVTDAYNDKSRHRVEVTNMTIHNHYHAPQSAPPTYPSSPPISASASGPSAPSAYPSAPKESRRRSRSRGREVEYFPLQNDIPIYESAPAMQREASASTSVPYPNFRHPSEQKAPPATDPTGRTRPSGHDQWRGDLLPPQKTSGRTSSGVVRPEGNNVQHSRAQSVDRLNSEMAALSVEKARGRQRKDNDPGLNENRYNVPVLTASGGDQYSSEIKGE</sequence>
<feature type="compositionally biased region" description="Polar residues" evidence="1">
    <location>
        <begin position="291"/>
        <end position="300"/>
    </location>
</feature>
<organism evidence="2 3">
    <name type="scientific">Gymnopilus dilepis</name>
    <dbReference type="NCBI Taxonomy" id="231916"/>
    <lineage>
        <taxon>Eukaryota</taxon>
        <taxon>Fungi</taxon>
        <taxon>Dikarya</taxon>
        <taxon>Basidiomycota</taxon>
        <taxon>Agaricomycotina</taxon>
        <taxon>Agaricomycetes</taxon>
        <taxon>Agaricomycetidae</taxon>
        <taxon>Agaricales</taxon>
        <taxon>Agaricineae</taxon>
        <taxon>Hymenogastraceae</taxon>
        <taxon>Gymnopilus</taxon>
    </lineage>
</organism>
<dbReference type="InParanoid" id="A0A409VER0"/>
<protein>
    <submittedName>
        <fullName evidence="2">Uncharacterized protein</fullName>
    </submittedName>
</protein>
<reference evidence="2 3" key="1">
    <citation type="journal article" date="2018" name="Evol. Lett.">
        <title>Horizontal gene cluster transfer increased hallucinogenic mushroom diversity.</title>
        <authorList>
            <person name="Reynolds H.T."/>
            <person name="Vijayakumar V."/>
            <person name="Gluck-Thaler E."/>
            <person name="Korotkin H.B."/>
            <person name="Matheny P.B."/>
            <person name="Slot J.C."/>
        </authorList>
    </citation>
    <scope>NUCLEOTIDE SEQUENCE [LARGE SCALE GENOMIC DNA]</scope>
    <source>
        <strain evidence="2 3">SRW20</strain>
    </source>
</reference>
<feature type="compositionally biased region" description="Polar residues" evidence="1">
    <location>
        <begin position="358"/>
        <end position="369"/>
    </location>
</feature>
<feature type="region of interest" description="Disordered" evidence="1">
    <location>
        <begin position="137"/>
        <end position="162"/>
    </location>
</feature>
<feature type="compositionally biased region" description="Polar residues" evidence="1">
    <location>
        <begin position="307"/>
        <end position="319"/>
    </location>
</feature>
<keyword evidence="3" id="KW-1185">Reference proteome</keyword>
<evidence type="ECO:0000256" key="1">
    <source>
        <dbReference type="SAM" id="MobiDB-lite"/>
    </source>
</evidence>
<evidence type="ECO:0000313" key="3">
    <source>
        <dbReference type="Proteomes" id="UP000284706"/>
    </source>
</evidence>
<feature type="region of interest" description="Disordered" evidence="1">
    <location>
        <begin position="177"/>
        <end position="226"/>
    </location>
</feature>
<feature type="compositionally biased region" description="Basic and acidic residues" evidence="1">
    <location>
        <begin position="330"/>
        <end position="341"/>
    </location>
</feature>